<dbReference type="EMBL" id="MU003503">
    <property type="protein sequence ID" value="KAF2472095.1"/>
    <property type="molecule type" value="Genomic_DNA"/>
</dbReference>
<reference evidence="1" key="1">
    <citation type="journal article" date="2020" name="Stud. Mycol.">
        <title>101 Dothideomycetes genomes: a test case for predicting lifestyles and emergence of pathogens.</title>
        <authorList>
            <person name="Haridas S."/>
            <person name="Albert R."/>
            <person name="Binder M."/>
            <person name="Bloem J."/>
            <person name="Labutti K."/>
            <person name="Salamov A."/>
            <person name="Andreopoulos B."/>
            <person name="Baker S."/>
            <person name="Barry K."/>
            <person name="Bills G."/>
            <person name="Bluhm B."/>
            <person name="Cannon C."/>
            <person name="Castanera R."/>
            <person name="Culley D."/>
            <person name="Daum C."/>
            <person name="Ezra D."/>
            <person name="Gonzalez J."/>
            <person name="Henrissat B."/>
            <person name="Kuo A."/>
            <person name="Liang C."/>
            <person name="Lipzen A."/>
            <person name="Lutzoni F."/>
            <person name="Magnuson J."/>
            <person name="Mondo S."/>
            <person name="Nolan M."/>
            <person name="Ohm R."/>
            <person name="Pangilinan J."/>
            <person name="Park H.-J."/>
            <person name="Ramirez L."/>
            <person name="Alfaro M."/>
            <person name="Sun H."/>
            <person name="Tritt A."/>
            <person name="Yoshinaga Y."/>
            <person name="Zwiers L.-H."/>
            <person name="Turgeon B."/>
            <person name="Goodwin S."/>
            <person name="Spatafora J."/>
            <person name="Crous P."/>
            <person name="Grigoriev I."/>
        </authorList>
    </citation>
    <scope>NUCLEOTIDE SEQUENCE</scope>
    <source>
        <strain evidence="1">ATCC 200398</strain>
    </source>
</reference>
<evidence type="ECO:0000313" key="2">
    <source>
        <dbReference type="Proteomes" id="UP000799755"/>
    </source>
</evidence>
<keyword evidence="2" id="KW-1185">Reference proteome</keyword>
<gene>
    <name evidence="1" type="ORF">BDR25DRAFT_324588</name>
</gene>
<evidence type="ECO:0000313" key="1">
    <source>
        <dbReference type="EMBL" id="KAF2472095.1"/>
    </source>
</evidence>
<sequence length="415" mass="44648">MGSVPNNLTGGELEQLEAASMHTSCIHQAELSADGTCVFTSDYNRTLSVYRVPEEGEKDLLVPCSSLTSSEPIWAFTGYSSFNAANALSSLVLISTRNNFVSLHNALYSYSSSDTDGGPEAASSNSPLDISAKLLSYRNFNTKTEAVISPHSLLFTRSGTHFLAGTQDSIFLFDLHNSSGPIDEFRTHSKRDPQSYKGIVSSLSISCDSILAAGTWTRYVGLYEAEGSGNPITTISLPGGPSWNPGHRGNDNELAGGGISEVKWSPCGRYIYVAERDSDVLMFYDIRNLSLGLGYCKGRNALAKQKLGFGVWTAAAADEVFAREGGVEVLADNERENLGVRTVDHEIWAGGIDGVVRVWRDPHLRQGALEADQVLQVGEDPVVGTMVNENGTAMAVASGRRESVFPDEDAEGEGR</sequence>
<name>A0ACB6QZ20_9PLEO</name>
<organism evidence="1 2">
    <name type="scientific">Lindgomyces ingoldianus</name>
    <dbReference type="NCBI Taxonomy" id="673940"/>
    <lineage>
        <taxon>Eukaryota</taxon>
        <taxon>Fungi</taxon>
        <taxon>Dikarya</taxon>
        <taxon>Ascomycota</taxon>
        <taxon>Pezizomycotina</taxon>
        <taxon>Dothideomycetes</taxon>
        <taxon>Pleosporomycetidae</taxon>
        <taxon>Pleosporales</taxon>
        <taxon>Lindgomycetaceae</taxon>
        <taxon>Lindgomyces</taxon>
    </lineage>
</organism>
<proteinExistence type="predicted"/>
<comment type="caution">
    <text evidence="1">The sequence shown here is derived from an EMBL/GenBank/DDBJ whole genome shotgun (WGS) entry which is preliminary data.</text>
</comment>
<accession>A0ACB6QZ20</accession>
<dbReference type="Proteomes" id="UP000799755">
    <property type="component" value="Unassembled WGS sequence"/>
</dbReference>
<protein>
    <submittedName>
        <fullName evidence="1">Uncharacterized protein</fullName>
    </submittedName>
</protein>